<name>A0A9D4J7Z0_DREPO</name>
<comment type="caution">
    <text evidence="2">The sequence shown here is derived from an EMBL/GenBank/DDBJ whole genome shotgun (WGS) entry which is preliminary data.</text>
</comment>
<proteinExistence type="predicted"/>
<feature type="region of interest" description="Disordered" evidence="1">
    <location>
        <begin position="16"/>
        <end position="81"/>
    </location>
</feature>
<organism evidence="2 3">
    <name type="scientific">Dreissena polymorpha</name>
    <name type="common">Zebra mussel</name>
    <name type="synonym">Mytilus polymorpha</name>
    <dbReference type="NCBI Taxonomy" id="45954"/>
    <lineage>
        <taxon>Eukaryota</taxon>
        <taxon>Metazoa</taxon>
        <taxon>Spiralia</taxon>
        <taxon>Lophotrochozoa</taxon>
        <taxon>Mollusca</taxon>
        <taxon>Bivalvia</taxon>
        <taxon>Autobranchia</taxon>
        <taxon>Heteroconchia</taxon>
        <taxon>Euheterodonta</taxon>
        <taxon>Imparidentia</taxon>
        <taxon>Neoheterodontei</taxon>
        <taxon>Myida</taxon>
        <taxon>Dreissenoidea</taxon>
        <taxon>Dreissenidae</taxon>
        <taxon>Dreissena</taxon>
    </lineage>
</organism>
<reference evidence="2" key="1">
    <citation type="journal article" date="2019" name="bioRxiv">
        <title>The Genome of the Zebra Mussel, Dreissena polymorpha: A Resource for Invasive Species Research.</title>
        <authorList>
            <person name="McCartney M.A."/>
            <person name="Auch B."/>
            <person name="Kono T."/>
            <person name="Mallez S."/>
            <person name="Zhang Y."/>
            <person name="Obille A."/>
            <person name="Becker A."/>
            <person name="Abrahante J.E."/>
            <person name="Garbe J."/>
            <person name="Badalamenti J.P."/>
            <person name="Herman A."/>
            <person name="Mangelson H."/>
            <person name="Liachko I."/>
            <person name="Sullivan S."/>
            <person name="Sone E.D."/>
            <person name="Koren S."/>
            <person name="Silverstein K.A.T."/>
            <person name="Beckman K.B."/>
            <person name="Gohl D.M."/>
        </authorList>
    </citation>
    <scope>NUCLEOTIDE SEQUENCE</scope>
    <source>
        <strain evidence="2">Duluth1</strain>
        <tissue evidence="2">Whole animal</tissue>
    </source>
</reference>
<evidence type="ECO:0000313" key="2">
    <source>
        <dbReference type="EMBL" id="KAH3803181.1"/>
    </source>
</evidence>
<feature type="compositionally biased region" description="Polar residues" evidence="1">
    <location>
        <begin position="67"/>
        <end position="81"/>
    </location>
</feature>
<feature type="compositionally biased region" description="Basic and acidic residues" evidence="1">
    <location>
        <begin position="44"/>
        <end position="53"/>
    </location>
</feature>
<evidence type="ECO:0000256" key="1">
    <source>
        <dbReference type="SAM" id="MobiDB-lite"/>
    </source>
</evidence>
<sequence>MTTFLYVAAINREGDFHPLLPEESPEKQRRVHSPVATDNGGSRKKGEQTRERITAMPQDEFSDKLWATNQRQQTNVQVEIS</sequence>
<dbReference type="Proteomes" id="UP000828390">
    <property type="component" value="Unassembled WGS sequence"/>
</dbReference>
<protein>
    <submittedName>
        <fullName evidence="2">Uncharacterized protein</fullName>
    </submittedName>
</protein>
<dbReference type="EMBL" id="JAIWYP010000007">
    <property type="protein sequence ID" value="KAH3803181.1"/>
    <property type="molecule type" value="Genomic_DNA"/>
</dbReference>
<dbReference type="AlphaFoldDB" id="A0A9D4J7Z0"/>
<accession>A0A9D4J7Z0</accession>
<evidence type="ECO:0000313" key="3">
    <source>
        <dbReference type="Proteomes" id="UP000828390"/>
    </source>
</evidence>
<reference evidence="2" key="2">
    <citation type="submission" date="2020-11" db="EMBL/GenBank/DDBJ databases">
        <authorList>
            <person name="McCartney M.A."/>
            <person name="Auch B."/>
            <person name="Kono T."/>
            <person name="Mallez S."/>
            <person name="Becker A."/>
            <person name="Gohl D.M."/>
            <person name="Silverstein K.A.T."/>
            <person name="Koren S."/>
            <person name="Bechman K.B."/>
            <person name="Herman A."/>
            <person name="Abrahante J.E."/>
            <person name="Garbe J."/>
        </authorList>
    </citation>
    <scope>NUCLEOTIDE SEQUENCE</scope>
    <source>
        <strain evidence="2">Duluth1</strain>
        <tissue evidence="2">Whole animal</tissue>
    </source>
</reference>
<keyword evidence="3" id="KW-1185">Reference proteome</keyword>
<gene>
    <name evidence="2" type="ORF">DPMN_156882</name>
</gene>